<dbReference type="Pfam" id="PF01979">
    <property type="entry name" value="Amidohydro_1"/>
    <property type="match status" value="1"/>
</dbReference>
<feature type="non-terminal residue" evidence="2">
    <location>
        <position position="1"/>
    </location>
</feature>
<dbReference type="PANTHER" id="PTHR43135:SF3">
    <property type="entry name" value="ALPHA-D-RIBOSE 1-METHYLPHOSPHONATE 5-TRIPHOSPHATE DIPHOSPHATASE"/>
    <property type="match status" value="1"/>
</dbReference>
<dbReference type="InterPro" id="IPR051781">
    <property type="entry name" value="Metallo-dep_Hydrolase"/>
</dbReference>
<feature type="domain" description="Amidohydrolase-related" evidence="1">
    <location>
        <begin position="13"/>
        <end position="321"/>
    </location>
</feature>
<dbReference type="Gene3D" id="3.20.20.140">
    <property type="entry name" value="Metal-dependent hydrolases"/>
    <property type="match status" value="1"/>
</dbReference>
<dbReference type="STRING" id="2025994.A0A2T3AI86"/>
<dbReference type="SUPFAM" id="SSF51556">
    <property type="entry name" value="Metallo-dependent hydrolases"/>
    <property type="match status" value="1"/>
</dbReference>
<dbReference type="Gene3D" id="2.30.40.10">
    <property type="entry name" value="Urease, subunit C, domain 1"/>
    <property type="match status" value="1"/>
</dbReference>
<dbReference type="EMBL" id="KZ678386">
    <property type="protein sequence ID" value="PSR99148.1"/>
    <property type="molecule type" value="Genomic_DNA"/>
</dbReference>
<reference evidence="2 3" key="1">
    <citation type="journal article" date="2018" name="Mycol. Prog.">
        <title>Coniella lustricola, a new species from submerged detritus.</title>
        <authorList>
            <person name="Raudabaugh D.B."/>
            <person name="Iturriaga T."/>
            <person name="Carver A."/>
            <person name="Mondo S."/>
            <person name="Pangilinan J."/>
            <person name="Lipzen A."/>
            <person name="He G."/>
            <person name="Amirebrahimi M."/>
            <person name="Grigoriev I.V."/>
            <person name="Miller A.N."/>
        </authorList>
    </citation>
    <scope>NUCLEOTIDE SEQUENCE [LARGE SCALE GENOMIC DNA]</scope>
    <source>
        <strain evidence="2 3">B22-T-1</strain>
    </source>
</reference>
<sequence>PGEVVDGSGCTLLPGLIGSHVHVLRTADLDKMAAAGVTTAMDMASWPPSLTASLRDASRDTKADSSPRPVLYSAGILATGPNSRHSQLPDLPKEALLTSPDQAEAFVIQRISEGSEYIKLVADDVPGCGPSQETLDALVHSAAARDKKTVVHAAAYEGFRKAVACGADCVTHLPKDQVVDAEWAKQLAAQKRVVCPTLVTMKTLISNDDRRPDFGYCLASLKILVKAGVQILAGTDAVDAPFMQIEHGTSMHQELVLMREAGIEDVDVLRSATSLPAQFWALEGRGAIRPQAYADLLLVRGEPDRDIKHIAHVEGVWIGGRKLGGERVVT</sequence>
<proteinExistence type="predicted"/>
<evidence type="ECO:0000313" key="3">
    <source>
        <dbReference type="Proteomes" id="UP000241462"/>
    </source>
</evidence>
<gene>
    <name evidence="2" type="ORF">BD289DRAFT_361586</name>
</gene>
<dbReference type="GO" id="GO:0016810">
    <property type="term" value="F:hydrolase activity, acting on carbon-nitrogen (but not peptide) bonds"/>
    <property type="evidence" value="ECO:0007669"/>
    <property type="project" value="InterPro"/>
</dbReference>
<evidence type="ECO:0000259" key="1">
    <source>
        <dbReference type="Pfam" id="PF01979"/>
    </source>
</evidence>
<dbReference type="PANTHER" id="PTHR43135">
    <property type="entry name" value="ALPHA-D-RIBOSE 1-METHYLPHOSPHONATE 5-TRIPHOSPHATE DIPHOSPHATASE"/>
    <property type="match status" value="1"/>
</dbReference>
<keyword evidence="3" id="KW-1185">Reference proteome</keyword>
<dbReference type="AlphaFoldDB" id="A0A2T3AI86"/>
<dbReference type="Proteomes" id="UP000241462">
    <property type="component" value="Unassembled WGS sequence"/>
</dbReference>
<dbReference type="InParanoid" id="A0A2T3AI86"/>
<evidence type="ECO:0000313" key="2">
    <source>
        <dbReference type="EMBL" id="PSR99148.1"/>
    </source>
</evidence>
<name>A0A2T3AI86_9PEZI</name>
<dbReference type="OrthoDB" id="5595695at2759"/>
<protein>
    <recommendedName>
        <fullName evidence="1">Amidohydrolase-related domain-containing protein</fullName>
    </recommendedName>
</protein>
<dbReference type="InterPro" id="IPR006680">
    <property type="entry name" value="Amidohydro-rel"/>
</dbReference>
<dbReference type="InterPro" id="IPR011059">
    <property type="entry name" value="Metal-dep_hydrolase_composite"/>
</dbReference>
<dbReference type="InterPro" id="IPR032466">
    <property type="entry name" value="Metal_Hydrolase"/>
</dbReference>
<organism evidence="2 3">
    <name type="scientific">Coniella lustricola</name>
    <dbReference type="NCBI Taxonomy" id="2025994"/>
    <lineage>
        <taxon>Eukaryota</taxon>
        <taxon>Fungi</taxon>
        <taxon>Dikarya</taxon>
        <taxon>Ascomycota</taxon>
        <taxon>Pezizomycotina</taxon>
        <taxon>Sordariomycetes</taxon>
        <taxon>Sordariomycetidae</taxon>
        <taxon>Diaporthales</taxon>
        <taxon>Schizoparmaceae</taxon>
        <taxon>Coniella</taxon>
    </lineage>
</organism>
<accession>A0A2T3AI86</accession>